<gene>
    <name evidence="2" type="ORF">METZ01_LOCUS119331</name>
</gene>
<reference evidence="2" key="1">
    <citation type="submission" date="2018-05" db="EMBL/GenBank/DDBJ databases">
        <authorList>
            <person name="Lanie J.A."/>
            <person name="Ng W.-L."/>
            <person name="Kazmierczak K.M."/>
            <person name="Andrzejewski T.M."/>
            <person name="Davidsen T.M."/>
            <person name="Wayne K.J."/>
            <person name="Tettelin H."/>
            <person name="Glass J.I."/>
            <person name="Rusch D."/>
            <person name="Podicherti R."/>
            <person name="Tsui H.-C.T."/>
            <person name="Winkler M.E."/>
        </authorList>
    </citation>
    <scope>NUCLEOTIDE SEQUENCE</scope>
</reference>
<accession>A0A381XQJ9</accession>
<protein>
    <submittedName>
        <fullName evidence="2">Uncharacterized protein</fullName>
    </submittedName>
</protein>
<evidence type="ECO:0000313" key="2">
    <source>
        <dbReference type="EMBL" id="SVA66477.1"/>
    </source>
</evidence>
<dbReference type="AlphaFoldDB" id="A0A381XQJ9"/>
<organism evidence="2">
    <name type="scientific">marine metagenome</name>
    <dbReference type="NCBI Taxonomy" id="408172"/>
    <lineage>
        <taxon>unclassified sequences</taxon>
        <taxon>metagenomes</taxon>
        <taxon>ecological metagenomes</taxon>
    </lineage>
</organism>
<dbReference type="EMBL" id="UINC01015862">
    <property type="protein sequence ID" value="SVA66477.1"/>
    <property type="molecule type" value="Genomic_DNA"/>
</dbReference>
<feature type="non-terminal residue" evidence="2">
    <location>
        <position position="45"/>
    </location>
</feature>
<sequence length="45" mass="4814">MGVLMRVVFLVAAIVMVGGLSSTEVSDSRPPGINGETWQFGPHNR</sequence>
<name>A0A381XQJ9_9ZZZZ</name>
<proteinExistence type="predicted"/>
<feature type="region of interest" description="Disordered" evidence="1">
    <location>
        <begin position="22"/>
        <end position="45"/>
    </location>
</feature>
<evidence type="ECO:0000256" key="1">
    <source>
        <dbReference type="SAM" id="MobiDB-lite"/>
    </source>
</evidence>